<dbReference type="SMART" id="SM00421">
    <property type="entry name" value="HTH_LUXR"/>
    <property type="match status" value="1"/>
</dbReference>
<evidence type="ECO:0000259" key="3">
    <source>
        <dbReference type="PROSITE" id="PS50043"/>
    </source>
</evidence>
<dbReference type="PROSITE" id="PS50043">
    <property type="entry name" value="HTH_LUXR_2"/>
    <property type="match status" value="1"/>
</dbReference>
<dbReference type="CDD" id="cd06170">
    <property type="entry name" value="LuxR_C_like"/>
    <property type="match status" value="1"/>
</dbReference>
<evidence type="ECO:0000313" key="4">
    <source>
        <dbReference type="EMBL" id="SFJ33300.1"/>
    </source>
</evidence>
<keyword evidence="5" id="KW-1185">Reference proteome</keyword>
<dbReference type="Gene3D" id="1.10.10.10">
    <property type="entry name" value="Winged helix-like DNA-binding domain superfamily/Winged helix DNA-binding domain"/>
    <property type="match status" value="1"/>
</dbReference>
<name>A0A1I3QHS3_9PSEU</name>
<protein>
    <submittedName>
        <fullName evidence="4">Regulatory protein, luxR family</fullName>
    </submittedName>
</protein>
<dbReference type="STRING" id="115433.SAMN05421835_104334"/>
<dbReference type="RefSeq" id="WP_091505565.1">
    <property type="nucleotide sequence ID" value="NZ_FORP01000004.1"/>
</dbReference>
<dbReference type="OrthoDB" id="3656034at2"/>
<reference evidence="4 5" key="1">
    <citation type="submission" date="2016-10" db="EMBL/GenBank/DDBJ databases">
        <authorList>
            <person name="de Groot N.N."/>
        </authorList>
    </citation>
    <scope>NUCLEOTIDE SEQUENCE [LARGE SCALE GENOMIC DNA]</scope>
    <source>
        <strain evidence="4 5">DSM 44468</strain>
    </source>
</reference>
<dbReference type="InterPro" id="IPR036388">
    <property type="entry name" value="WH-like_DNA-bd_sf"/>
</dbReference>
<keyword evidence="2" id="KW-0067">ATP-binding</keyword>
<dbReference type="InterPro" id="IPR000792">
    <property type="entry name" value="Tscrpt_reg_LuxR_C"/>
</dbReference>
<dbReference type="GO" id="GO:0005524">
    <property type="term" value="F:ATP binding"/>
    <property type="evidence" value="ECO:0007669"/>
    <property type="project" value="UniProtKB-KW"/>
</dbReference>
<dbReference type="InterPro" id="IPR041664">
    <property type="entry name" value="AAA_16"/>
</dbReference>
<proteinExistence type="predicted"/>
<dbReference type="GO" id="GO:0004016">
    <property type="term" value="F:adenylate cyclase activity"/>
    <property type="evidence" value="ECO:0007669"/>
    <property type="project" value="TreeGrafter"/>
</dbReference>
<dbReference type="InterPro" id="IPR016032">
    <property type="entry name" value="Sig_transdc_resp-reg_C-effctor"/>
</dbReference>
<organism evidence="4 5">
    <name type="scientific">Amycolatopsis sacchari</name>
    <dbReference type="NCBI Taxonomy" id="115433"/>
    <lineage>
        <taxon>Bacteria</taxon>
        <taxon>Bacillati</taxon>
        <taxon>Actinomycetota</taxon>
        <taxon>Actinomycetes</taxon>
        <taxon>Pseudonocardiales</taxon>
        <taxon>Pseudonocardiaceae</taxon>
        <taxon>Amycolatopsis</taxon>
    </lineage>
</organism>
<evidence type="ECO:0000256" key="1">
    <source>
        <dbReference type="ARBA" id="ARBA00022741"/>
    </source>
</evidence>
<dbReference type="SUPFAM" id="SSF46894">
    <property type="entry name" value="C-terminal effector domain of the bipartite response regulators"/>
    <property type="match status" value="1"/>
</dbReference>
<dbReference type="PANTHER" id="PTHR16305">
    <property type="entry name" value="TESTICULAR SOLUBLE ADENYLYL CYCLASE"/>
    <property type="match status" value="1"/>
</dbReference>
<dbReference type="AlphaFoldDB" id="A0A1I3QHS3"/>
<dbReference type="Pfam" id="PF13191">
    <property type="entry name" value="AAA_16"/>
    <property type="match status" value="1"/>
</dbReference>
<dbReference type="PRINTS" id="PR00038">
    <property type="entry name" value="HTHLUXR"/>
</dbReference>
<dbReference type="GO" id="GO:0006355">
    <property type="term" value="P:regulation of DNA-templated transcription"/>
    <property type="evidence" value="ECO:0007669"/>
    <property type="project" value="InterPro"/>
</dbReference>
<evidence type="ECO:0000256" key="2">
    <source>
        <dbReference type="ARBA" id="ARBA00022840"/>
    </source>
</evidence>
<accession>A0A1I3QHS3</accession>
<dbReference type="SUPFAM" id="SSF52540">
    <property type="entry name" value="P-loop containing nucleoside triphosphate hydrolases"/>
    <property type="match status" value="1"/>
</dbReference>
<dbReference type="GO" id="GO:0003677">
    <property type="term" value="F:DNA binding"/>
    <property type="evidence" value="ECO:0007669"/>
    <property type="project" value="InterPro"/>
</dbReference>
<dbReference type="Proteomes" id="UP000199025">
    <property type="component" value="Unassembled WGS sequence"/>
</dbReference>
<sequence>MLYGRDPERARLDDVLAAAAAGRSGALVVRGEPGIGKTALLEHAAGAAAAAGARVLRGGGVESEAELPFAGLHLLLRPALDRAGALPEVQATALRSALGLAAPGSGDRFLVGLAVLSLLADLAEEQPLVCLVDDAQWLDHATAETLLFAARRLDAERVVLLFGARPGFAAPGLPVLELSGLDTAAAETLLADHDPGLAPPLRSRLLAEAAGNPLALIELPTALRAADPGPALPLTEKLRAAFSEQLAGLPAATRQLLLVAAADDTGDLAVVLRAAASFGASVTDLSPAEHAGLVVLGEGTIAFRHPLVRTAAYQGTPLADRLALHRALAQALTGAEHADRRAWHLASAATGPDEAVAAELERTAAEAGRRRGHTAAATAYARAAQLSSTEPARVRRLVLAAEAAAEAGEADRARSFAAQVATPPDDPDLRTRLVLVDALARFSQGRAGEAHRLVLDASAGLPPERARELLLEGAYFGWFAGRRELAESADRLTGSGPLHRFVQAAMSVLLDREVAADLASLGEQAGREAAGPDGLLLVCGLQQVLGQDGAVLSLATRAVADARAEGRIARLPNLLFLLAEAQLAVGLHRDAVTSSAEADRIAEDIGQRQWRGLHSSVLAHVAAIEGDEARCRELAAAVLGAHDGPGIPRANWAMGVLDLGRGRAAVALARLEALAASPARYGLAARSVPDLVEAAVRVGEPGRSESAFRWFTARARGMGQAWADALVARCRALLGPEDEAEQHFKTALALHEADRRPFEQARTELLYGEWLRRARRKADASTHLRSARETFERLHAAPWLARAEAELVATGVSGSGGATTAPGALSRLTPQELQIVRLAASGLSNRDIAAQLFLSPRTVGHHLYKAYPKLGVRSRGELAELPLRDPGEG</sequence>
<gene>
    <name evidence="4" type="ORF">SAMN05421835_104334</name>
</gene>
<dbReference type="Pfam" id="PF00196">
    <property type="entry name" value="GerE"/>
    <property type="match status" value="1"/>
</dbReference>
<evidence type="ECO:0000313" key="5">
    <source>
        <dbReference type="Proteomes" id="UP000199025"/>
    </source>
</evidence>
<dbReference type="InterPro" id="IPR027417">
    <property type="entry name" value="P-loop_NTPase"/>
</dbReference>
<keyword evidence="1" id="KW-0547">Nucleotide-binding</keyword>
<dbReference type="PANTHER" id="PTHR16305:SF35">
    <property type="entry name" value="TRANSCRIPTIONAL ACTIVATOR DOMAIN"/>
    <property type="match status" value="1"/>
</dbReference>
<dbReference type="EMBL" id="FORP01000004">
    <property type="protein sequence ID" value="SFJ33300.1"/>
    <property type="molecule type" value="Genomic_DNA"/>
</dbReference>
<feature type="domain" description="HTH luxR-type" evidence="3">
    <location>
        <begin position="821"/>
        <end position="886"/>
    </location>
</feature>
<dbReference type="GO" id="GO:0005737">
    <property type="term" value="C:cytoplasm"/>
    <property type="evidence" value="ECO:0007669"/>
    <property type="project" value="TreeGrafter"/>
</dbReference>